<dbReference type="AlphaFoldDB" id="A0A1F8AV40"/>
<proteinExistence type="inferred from homology"/>
<dbReference type="Gene3D" id="1.20.120.1910">
    <property type="entry name" value="Cysteine-tRNA ligase, C-terminal anti-codon recognition domain"/>
    <property type="match status" value="1"/>
</dbReference>
<keyword evidence="3 9" id="KW-0479">Metal-binding</keyword>
<protein>
    <recommendedName>
        <fullName evidence="9">Cysteine--tRNA ligase</fullName>
        <ecNumber evidence="9">6.1.1.16</ecNumber>
    </recommendedName>
    <alternativeName>
        <fullName evidence="9">Cysteinyl-tRNA synthetase</fullName>
        <shortName evidence="9">CysRS</shortName>
    </alternativeName>
</protein>
<dbReference type="GO" id="GO:0005829">
    <property type="term" value="C:cytosol"/>
    <property type="evidence" value="ECO:0007669"/>
    <property type="project" value="TreeGrafter"/>
</dbReference>
<accession>A0A1F8AV40</accession>
<evidence type="ECO:0000256" key="3">
    <source>
        <dbReference type="ARBA" id="ARBA00022723"/>
    </source>
</evidence>
<dbReference type="HAMAP" id="MF_00041">
    <property type="entry name" value="Cys_tRNA_synth"/>
    <property type="match status" value="1"/>
</dbReference>
<keyword evidence="2 9" id="KW-0436">Ligase</keyword>
<sequence length="476" mass="54814">MADLYLTNSLTGKKEKFEAINPPDVGIYTCGPTVYDYPTIGNWRTYTLSDVLLRVLKYLGYKPIFYMNLTDVGHFTGDNLGDADIGEDRMEKAAKKQGKSAWDIAEFYIKDFLESYEKLNLTRPEKFTRATEYIKEQIELVEKIHSKGYAYKIDDGIYFDVQAYETAGNVYGELSTLQKIKEGARVEPNLQKKNPRDFALWKFSPTGVKRHMEWDSPWGVGFPGWHIECSAMSMKYLGEQFDIHAGGEDLKSTHHPNEVAQSEAATGKHPFVRYWVHGAFLTVDGKRMGKSEGNAYTLYDVEAKNIDPLALRYFYFSGHYKQQINFTWDALAAAQTSLNKLQGIVTDYRDSRGRTTLSVDKLAKVNFYREKFEKAIADDLNMPQALSVFWEVVKANIPDYDKYDLIESFDQVLGLQLSKFTISNSQIPKEVQELVKQRENSRRGRRYKEADEIRRKIYDLGFKIEDLARGVKVKKK</sequence>
<dbReference type="GO" id="GO:0004817">
    <property type="term" value="F:cysteine-tRNA ligase activity"/>
    <property type="evidence" value="ECO:0007669"/>
    <property type="project" value="UniProtKB-UniRule"/>
</dbReference>
<feature type="binding site" evidence="9">
    <location>
        <position position="254"/>
    </location>
    <ligand>
        <name>Zn(2+)</name>
        <dbReference type="ChEBI" id="CHEBI:29105"/>
    </ligand>
</feature>
<dbReference type="EC" id="6.1.1.16" evidence="9"/>
<dbReference type="PANTHER" id="PTHR10890">
    <property type="entry name" value="CYSTEINYL-TRNA SYNTHETASE"/>
    <property type="match status" value="1"/>
</dbReference>
<comment type="caution">
    <text evidence="11">The sequence shown here is derived from an EMBL/GenBank/DDBJ whole genome shotgun (WGS) entry which is preliminary data.</text>
</comment>
<evidence type="ECO:0000256" key="2">
    <source>
        <dbReference type="ARBA" id="ARBA00022598"/>
    </source>
</evidence>
<dbReference type="Pfam" id="PF01406">
    <property type="entry name" value="tRNA-synt_1e"/>
    <property type="match status" value="1"/>
</dbReference>
<dbReference type="InterPro" id="IPR015803">
    <property type="entry name" value="Cys-tRNA-ligase"/>
</dbReference>
<dbReference type="CDD" id="cd00672">
    <property type="entry name" value="CysRS_core"/>
    <property type="match status" value="1"/>
</dbReference>
<dbReference type="InterPro" id="IPR024909">
    <property type="entry name" value="Cys-tRNA/MSH_ligase"/>
</dbReference>
<evidence type="ECO:0000256" key="7">
    <source>
        <dbReference type="ARBA" id="ARBA00022917"/>
    </source>
</evidence>
<evidence type="ECO:0000313" key="12">
    <source>
        <dbReference type="Proteomes" id="UP000178603"/>
    </source>
</evidence>
<comment type="cofactor">
    <cofactor evidence="9">
        <name>Zn(2+)</name>
        <dbReference type="ChEBI" id="CHEBI:29105"/>
    </cofactor>
    <text evidence="9">Binds 1 zinc ion per subunit.</text>
</comment>
<evidence type="ECO:0000256" key="5">
    <source>
        <dbReference type="ARBA" id="ARBA00022833"/>
    </source>
</evidence>
<dbReference type="SUPFAM" id="SSF52374">
    <property type="entry name" value="Nucleotidylyl transferase"/>
    <property type="match status" value="1"/>
</dbReference>
<dbReference type="GO" id="GO:0008270">
    <property type="term" value="F:zinc ion binding"/>
    <property type="evidence" value="ECO:0007669"/>
    <property type="project" value="UniProtKB-UniRule"/>
</dbReference>
<dbReference type="PANTHER" id="PTHR10890:SF3">
    <property type="entry name" value="CYSTEINE--TRNA LIGASE, CYTOPLASMIC"/>
    <property type="match status" value="1"/>
</dbReference>
<comment type="subcellular location">
    <subcellularLocation>
        <location evidence="9">Cytoplasm</location>
    </subcellularLocation>
</comment>
<gene>
    <name evidence="9" type="primary">cysS</name>
    <name evidence="11" type="ORF">A3E44_01095</name>
</gene>
<dbReference type="NCBIfam" id="TIGR00435">
    <property type="entry name" value="cysS"/>
    <property type="match status" value="1"/>
</dbReference>
<evidence type="ECO:0000313" key="11">
    <source>
        <dbReference type="EMBL" id="OGM55500.1"/>
    </source>
</evidence>
<feature type="binding site" evidence="9">
    <location>
        <position position="258"/>
    </location>
    <ligand>
        <name>Zn(2+)</name>
        <dbReference type="ChEBI" id="CHEBI:29105"/>
    </ligand>
</feature>
<keyword evidence="6 9" id="KW-0067">ATP-binding</keyword>
<keyword evidence="8 9" id="KW-0030">Aminoacyl-tRNA synthetase</keyword>
<dbReference type="InterPro" id="IPR014729">
    <property type="entry name" value="Rossmann-like_a/b/a_fold"/>
</dbReference>
<evidence type="ECO:0000256" key="6">
    <source>
        <dbReference type="ARBA" id="ARBA00022840"/>
    </source>
</evidence>
<dbReference type="GO" id="GO:0006423">
    <property type="term" value="P:cysteinyl-tRNA aminoacylation"/>
    <property type="evidence" value="ECO:0007669"/>
    <property type="project" value="UniProtKB-UniRule"/>
</dbReference>
<feature type="short sequence motif" description="'KMSKS' region" evidence="9">
    <location>
        <begin position="287"/>
        <end position="291"/>
    </location>
</feature>
<feature type="binding site" evidence="9">
    <location>
        <position position="290"/>
    </location>
    <ligand>
        <name>ATP</name>
        <dbReference type="ChEBI" id="CHEBI:30616"/>
    </ligand>
</feature>
<dbReference type="InterPro" id="IPR009080">
    <property type="entry name" value="tRNAsynth_Ia_anticodon-bd"/>
</dbReference>
<evidence type="ECO:0000256" key="4">
    <source>
        <dbReference type="ARBA" id="ARBA00022741"/>
    </source>
</evidence>
<comment type="caution">
    <text evidence="9">Lacks conserved residue(s) required for the propagation of feature annotation.</text>
</comment>
<reference evidence="11 12" key="1">
    <citation type="journal article" date="2016" name="Nat. Commun.">
        <title>Thousands of microbial genomes shed light on interconnected biogeochemical processes in an aquifer system.</title>
        <authorList>
            <person name="Anantharaman K."/>
            <person name="Brown C.T."/>
            <person name="Hug L.A."/>
            <person name="Sharon I."/>
            <person name="Castelle C.J."/>
            <person name="Probst A.J."/>
            <person name="Thomas B.C."/>
            <person name="Singh A."/>
            <person name="Wilkins M.J."/>
            <person name="Karaoz U."/>
            <person name="Brodie E.L."/>
            <person name="Williams K.H."/>
            <person name="Hubbard S.S."/>
            <person name="Banfield J.F."/>
        </authorList>
    </citation>
    <scope>NUCLEOTIDE SEQUENCE [LARGE SCALE GENOMIC DNA]</scope>
</reference>
<dbReference type="InterPro" id="IPR032678">
    <property type="entry name" value="tRNA-synt_1_cat_dom"/>
</dbReference>
<organism evidence="11 12">
    <name type="scientific">Candidatus Woesebacteria bacterium RIFCSPHIGHO2_12_FULL_41_24</name>
    <dbReference type="NCBI Taxonomy" id="1802510"/>
    <lineage>
        <taxon>Bacteria</taxon>
        <taxon>Candidatus Woeseibacteriota</taxon>
    </lineage>
</organism>
<feature type="domain" description="tRNA synthetases class I catalytic" evidence="10">
    <location>
        <begin position="17"/>
        <end position="335"/>
    </location>
</feature>
<feature type="binding site" evidence="9">
    <location>
        <position position="229"/>
    </location>
    <ligand>
        <name>Zn(2+)</name>
        <dbReference type="ChEBI" id="CHEBI:29105"/>
    </ligand>
</feature>
<keyword evidence="4 9" id="KW-0547">Nucleotide-binding</keyword>
<evidence type="ECO:0000256" key="1">
    <source>
        <dbReference type="ARBA" id="ARBA00011245"/>
    </source>
</evidence>
<dbReference type="EMBL" id="MGGW01000002">
    <property type="protein sequence ID" value="OGM55500.1"/>
    <property type="molecule type" value="Genomic_DNA"/>
</dbReference>
<comment type="similarity">
    <text evidence="9">Belongs to the class-I aminoacyl-tRNA synthetase family.</text>
</comment>
<feature type="binding site" evidence="9">
    <location>
        <position position="30"/>
    </location>
    <ligand>
        <name>Zn(2+)</name>
        <dbReference type="ChEBI" id="CHEBI:29105"/>
    </ligand>
</feature>
<name>A0A1F8AV40_9BACT</name>
<dbReference type="GO" id="GO:0005524">
    <property type="term" value="F:ATP binding"/>
    <property type="evidence" value="ECO:0007669"/>
    <property type="project" value="UniProtKB-UniRule"/>
</dbReference>
<dbReference type="SUPFAM" id="SSF47323">
    <property type="entry name" value="Anticodon-binding domain of a subclass of class I aminoacyl-tRNA synthetases"/>
    <property type="match status" value="1"/>
</dbReference>
<comment type="subunit">
    <text evidence="1 9">Monomer.</text>
</comment>
<evidence type="ECO:0000259" key="10">
    <source>
        <dbReference type="Pfam" id="PF01406"/>
    </source>
</evidence>
<evidence type="ECO:0000256" key="8">
    <source>
        <dbReference type="ARBA" id="ARBA00023146"/>
    </source>
</evidence>
<comment type="catalytic activity">
    <reaction evidence="9">
        <text>tRNA(Cys) + L-cysteine + ATP = L-cysteinyl-tRNA(Cys) + AMP + diphosphate</text>
        <dbReference type="Rhea" id="RHEA:17773"/>
        <dbReference type="Rhea" id="RHEA-COMP:9661"/>
        <dbReference type="Rhea" id="RHEA-COMP:9679"/>
        <dbReference type="ChEBI" id="CHEBI:30616"/>
        <dbReference type="ChEBI" id="CHEBI:33019"/>
        <dbReference type="ChEBI" id="CHEBI:35235"/>
        <dbReference type="ChEBI" id="CHEBI:78442"/>
        <dbReference type="ChEBI" id="CHEBI:78517"/>
        <dbReference type="ChEBI" id="CHEBI:456215"/>
        <dbReference type="EC" id="6.1.1.16"/>
    </reaction>
</comment>
<dbReference type="Gene3D" id="3.40.50.620">
    <property type="entry name" value="HUPs"/>
    <property type="match status" value="1"/>
</dbReference>
<keyword evidence="7 9" id="KW-0648">Protein biosynthesis</keyword>
<dbReference type="Proteomes" id="UP000178603">
    <property type="component" value="Unassembled WGS sequence"/>
</dbReference>
<keyword evidence="9" id="KW-0963">Cytoplasm</keyword>
<keyword evidence="5 9" id="KW-0862">Zinc</keyword>
<dbReference type="PRINTS" id="PR00983">
    <property type="entry name" value="TRNASYNTHCYS"/>
</dbReference>
<evidence type="ECO:0000256" key="9">
    <source>
        <dbReference type="HAMAP-Rule" id="MF_00041"/>
    </source>
</evidence>